<dbReference type="SUPFAM" id="SSF46785">
    <property type="entry name" value="Winged helix' DNA-binding domain"/>
    <property type="match status" value="1"/>
</dbReference>
<evidence type="ECO:0000313" key="12">
    <source>
        <dbReference type="Proteomes" id="UP000199648"/>
    </source>
</evidence>
<evidence type="ECO:0000259" key="9">
    <source>
        <dbReference type="Pfam" id="PF17805"/>
    </source>
</evidence>
<protein>
    <recommendedName>
        <fullName evidence="5">siroheme decarboxylase</fullName>
        <ecNumber evidence="5">4.1.1.111</ecNumber>
    </recommendedName>
</protein>
<dbReference type="STRING" id="415747.SAMN03097708_01631"/>
<dbReference type="Gene3D" id="3.30.70.3460">
    <property type="match status" value="2"/>
</dbReference>
<dbReference type="InterPro" id="IPR050684">
    <property type="entry name" value="HTH-Siroheme_Decarb"/>
</dbReference>
<feature type="region of interest" description="Disordered" evidence="8">
    <location>
        <begin position="351"/>
        <end position="373"/>
    </location>
</feature>
<dbReference type="Pfam" id="PF17805">
    <property type="entry name" value="AsnC_trans_reg2"/>
    <property type="match status" value="2"/>
</dbReference>
<dbReference type="GO" id="GO:0016829">
    <property type="term" value="F:lyase activity"/>
    <property type="evidence" value="ECO:0007669"/>
    <property type="project" value="UniProtKB-KW"/>
</dbReference>
<keyword evidence="12" id="KW-1185">Reference proteome</keyword>
<dbReference type="PANTHER" id="PTHR43413:SF1">
    <property type="entry name" value="SIROHEME DECARBOXYLASE NIRL SUBUNIT"/>
    <property type="match status" value="1"/>
</dbReference>
<feature type="region of interest" description="Disordered" evidence="8">
    <location>
        <begin position="174"/>
        <end position="194"/>
    </location>
</feature>
<evidence type="ECO:0000256" key="4">
    <source>
        <dbReference type="ARBA" id="ARBA00023465"/>
    </source>
</evidence>
<evidence type="ECO:0000259" key="10">
    <source>
        <dbReference type="Pfam" id="PF22451"/>
    </source>
</evidence>
<feature type="domain" description="Siroheme decarboxylase NirL-like HTH" evidence="10">
    <location>
        <begin position="20"/>
        <end position="65"/>
    </location>
</feature>
<comment type="catalytic activity">
    <reaction evidence="7">
        <text>siroheme + 2 H(+) = 12,18-didecarboxysiroheme + 2 CO2</text>
        <dbReference type="Rhea" id="RHEA:19093"/>
        <dbReference type="ChEBI" id="CHEBI:15378"/>
        <dbReference type="ChEBI" id="CHEBI:16526"/>
        <dbReference type="ChEBI" id="CHEBI:60052"/>
        <dbReference type="ChEBI" id="CHEBI:140497"/>
        <dbReference type="EC" id="4.1.1.111"/>
    </reaction>
</comment>
<evidence type="ECO:0000313" key="11">
    <source>
        <dbReference type="EMBL" id="SCZ58189.1"/>
    </source>
</evidence>
<evidence type="ECO:0000256" key="1">
    <source>
        <dbReference type="ARBA" id="ARBA00023239"/>
    </source>
</evidence>
<evidence type="ECO:0000256" key="6">
    <source>
        <dbReference type="ARBA" id="ARBA00045291"/>
    </source>
</evidence>
<evidence type="ECO:0000256" key="3">
    <source>
        <dbReference type="ARBA" id="ARBA00023457"/>
    </source>
</evidence>
<dbReference type="Pfam" id="PF22451">
    <property type="entry name" value="NirdL-like_HTH"/>
    <property type="match status" value="2"/>
</dbReference>
<dbReference type="OrthoDB" id="5568033at2"/>
<dbReference type="EMBL" id="FMWD01000004">
    <property type="protein sequence ID" value="SCZ58189.1"/>
    <property type="molecule type" value="Genomic_DNA"/>
</dbReference>
<evidence type="ECO:0000256" key="2">
    <source>
        <dbReference type="ARBA" id="ARBA00023444"/>
    </source>
</evidence>
<proteinExistence type="inferred from homology"/>
<dbReference type="InterPro" id="IPR053953">
    <property type="entry name" value="NirdL-like_HTH"/>
</dbReference>
<feature type="domain" description="Siroheme decarboxylase AsnC-like ligand binding" evidence="9">
    <location>
        <begin position="80"/>
        <end position="152"/>
    </location>
</feature>
<comment type="similarity">
    <text evidence="3">Belongs to the Ahb/Nir family.</text>
</comment>
<dbReference type="InterPro" id="IPR040523">
    <property type="entry name" value="AsnC_trans_reg2"/>
</dbReference>
<sequence length="373" mass="42604">MLLPETNVSEIESASLDPLERHLLNDFQRNLPLEPRPFQRMAEQLGTSEARVLECLSLLNRDGRISRVGPVFRPHSVGTSTLAAMAVPGERLDEVALLINQYPEVNHNYEREHRINLWFVVTAPDEPHLQEILKDMELRTGLPVISLPMLEAYHIDLGFSLQWGVGNSAAEASHPSARQAPFHPGPGPGLGKAEGAIESEFDRRLVATIQQGLPLVAQPFAEIAEQVGLDERQVIRRLREWLANRVISRLGVIVRHRRLGYRANAMVVWDVPDDRVSQLGRCMGQYDFVTLCYQRPRRLPEWRYNLFCMIHGRDRDTVIEKVEWLVQQCDLQDIPHRLLFSRRSFKQRGAHYQRSDAADHGTVASRQRELASC</sequence>
<dbReference type="InterPro" id="IPR036390">
    <property type="entry name" value="WH_DNA-bd_sf"/>
</dbReference>
<gene>
    <name evidence="11" type="ORF">SAMN03097708_01631</name>
</gene>
<dbReference type="AlphaFoldDB" id="A0A1G5QA90"/>
<dbReference type="Proteomes" id="UP000199648">
    <property type="component" value="Unassembled WGS sequence"/>
</dbReference>
<dbReference type="PANTHER" id="PTHR43413">
    <property type="entry name" value="TRANSCRIPTIONAL REGULATOR, ASNC FAMILY"/>
    <property type="match status" value="1"/>
</dbReference>
<keyword evidence="1" id="KW-0456">Lyase</keyword>
<dbReference type="EC" id="4.1.1.111" evidence="5"/>
<evidence type="ECO:0000256" key="7">
    <source>
        <dbReference type="ARBA" id="ARBA00048470"/>
    </source>
</evidence>
<comment type="function">
    <text evidence="6">Involved in heme d1 biosynthesis. Catalyzes the decarboxylation of siroheme into didecarboxysiroheme.</text>
</comment>
<evidence type="ECO:0000256" key="8">
    <source>
        <dbReference type="SAM" id="MobiDB-lite"/>
    </source>
</evidence>
<comment type="pathway">
    <text evidence="2">Porphyrin-containing compound metabolism.</text>
</comment>
<comment type="subunit">
    <text evidence="4">Probably forms a complex composed of NirD, NirL, NirG and NirH. All proteins are required for the total conversion of siroheme to didecarboxysiroheme.</text>
</comment>
<feature type="domain" description="Siroheme decarboxylase AsnC-like ligand binding" evidence="9">
    <location>
        <begin position="258"/>
        <end position="346"/>
    </location>
</feature>
<organism evidence="11 12">
    <name type="scientific">Thiohalomonas denitrificans</name>
    <dbReference type="NCBI Taxonomy" id="415747"/>
    <lineage>
        <taxon>Bacteria</taxon>
        <taxon>Pseudomonadati</taxon>
        <taxon>Pseudomonadota</taxon>
        <taxon>Gammaproteobacteria</taxon>
        <taxon>Thiohalomonadales</taxon>
        <taxon>Thiohalomonadaceae</taxon>
        <taxon>Thiohalomonas</taxon>
    </lineage>
</organism>
<accession>A0A1G5QA90</accession>
<evidence type="ECO:0000256" key="5">
    <source>
        <dbReference type="ARBA" id="ARBA00023471"/>
    </source>
</evidence>
<name>A0A1G5QA90_9GAMM</name>
<feature type="domain" description="Siroheme decarboxylase NirL-like HTH" evidence="10">
    <location>
        <begin position="202"/>
        <end position="247"/>
    </location>
</feature>
<reference evidence="11 12" key="1">
    <citation type="submission" date="2016-10" db="EMBL/GenBank/DDBJ databases">
        <authorList>
            <person name="de Groot N.N."/>
        </authorList>
    </citation>
    <scope>NUCLEOTIDE SEQUENCE [LARGE SCALE GENOMIC DNA]</scope>
    <source>
        <strain evidence="11 12">HLD2</strain>
    </source>
</reference>